<gene>
    <name evidence="3" type="ORF">MNOR_LOCUS39088</name>
</gene>
<dbReference type="InterPro" id="IPR003582">
    <property type="entry name" value="ShKT_dom"/>
</dbReference>
<feature type="non-terminal residue" evidence="3">
    <location>
        <position position="1"/>
    </location>
</feature>
<protein>
    <recommendedName>
        <fullName evidence="2">ShKT domain-containing protein</fullName>
    </recommendedName>
</protein>
<proteinExistence type="predicted"/>
<comment type="caution">
    <text evidence="3">The sequence shown here is derived from an EMBL/GenBank/DDBJ whole genome shotgun (WGS) entry which is preliminary data.</text>
</comment>
<sequence length="207" mass="22144">GMQLAGGFVMNSICPETKTACALLGGTCIPLLEKCGGIYKKDEDLCGSSCKCCIRTKVKDCHDLNKNCLPLASAGYCNSYPTIKKQCKVSCGICKPKPGEIHPPVSSTKISNQCKDKITNCKAVATKSACKAYANLRDLCPKTCKVTCTKTQALTQPKGGVCSLLIKSACHEFLNGHCIPLNEQCGGWFKQDQTLCGNGNCKCCIKE</sequence>
<dbReference type="EMBL" id="CAXKWB010096759">
    <property type="protein sequence ID" value="CAL4221079.1"/>
    <property type="molecule type" value="Genomic_DNA"/>
</dbReference>
<dbReference type="Pfam" id="PF01549">
    <property type="entry name" value="ShK"/>
    <property type="match status" value="2"/>
</dbReference>
<evidence type="ECO:0000313" key="3">
    <source>
        <dbReference type="EMBL" id="CAL4221079.1"/>
    </source>
</evidence>
<dbReference type="AlphaFoldDB" id="A0AAV2SQ74"/>
<keyword evidence="4" id="KW-1185">Reference proteome</keyword>
<name>A0AAV2SQ74_MEGNR</name>
<organism evidence="3 4">
    <name type="scientific">Meganyctiphanes norvegica</name>
    <name type="common">Northern krill</name>
    <name type="synonym">Thysanopoda norvegica</name>
    <dbReference type="NCBI Taxonomy" id="48144"/>
    <lineage>
        <taxon>Eukaryota</taxon>
        <taxon>Metazoa</taxon>
        <taxon>Ecdysozoa</taxon>
        <taxon>Arthropoda</taxon>
        <taxon>Crustacea</taxon>
        <taxon>Multicrustacea</taxon>
        <taxon>Malacostraca</taxon>
        <taxon>Eumalacostraca</taxon>
        <taxon>Eucarida</taxon>
        <taxon>Euphausiacea</taxon>
        <taxon>Euphausiidae</taxon>
        <taxon>Meganyctiphanes</taxon>
    </lineage>
</organism>
<feature type="non-terminal residue" evidence="3">
    <location>
        <position position="207"/>
    </location>
</feature>
<evidence type="ECO:0000313" key="4">
    <source>
        <dbReference type="Proteomes" id="UP001497623"/>
    </source>
</evidence>
<reference evidence="3 4" key="1">
    <citation type="submission" date="2024-05" db="EMBL/GenBank/DDBJ databases">
        <authorList>
            <person name="Wallberg A."/>
        </authorList>
    </citation>
    <scope>NUCLEOTIDE SEQUENCE [LARGE SCALE GENOMIC DNA]</scope>
</reference>
<evidence type="ECO:0000259" key="2">
    <source>
        <dbReference type="PROSITE" id="PS51670"/>
    </source>
</evidence>
<evidence type="ECO:0000256" key="1">
    <source>
        <dbReference type="PROSITE-ProRule" id="PRU01005"/>
    </source>
</evidence>
<dbReference type="PROSITE" id="PS51670">
    <property type="entry name" value="SHKT"/>
    <property type="match status" value="2"/>
</dbReference>
<accession>A0AAV2SQ74</accession>
<dbReference type="SMART" id="SM00254">
    <property type="entry name" value="ShKT"/>
    <property type="match status" value="2"/>
</dbReference>
<dbReference type="Proteomes" id="UP001497623">
    <property type="component" value="Unassembled WGS sequence"/>
</dbReference>
<keyword evidence="1" id="KW-1015">Disulfide bond</keyword>
<feature type="domain" description="ShKT" evidence="2">
    <location>
        <begin position="114"/>
        <end position="148"/>
    </location>
</feature>
<feature type="disulfide bond" evidence="1">
    <location>
        <begin position="114"/>
        <end position="148"/>
    </location>
</feature>
<feature type="domain" description="ShKT" evidence="2">
    <location>
        <begin position="61"/>
        <end position="94"/>
    </location>
</feature>
<comment type="caution">
    <text evidence="1">Lacks conserved residue(s) required for the propagation of feature annotation.</text>
</comment>